<dbReference type="OrthoDB" id="3794025at2759"/>
<reference evidence="2" key="1">
    <citation type="journal article" date="2020" name="Stud. Mycol.">
        <title>101 Dothideomycetes genomes: a test case for predicting lifestyles and emergence of pathogens.</title>
        <authorList>
            <person name="Haridas S."/>
            <person name="Albert R."/>
            <person name="Binder M."/>
            <person name="Bloem J."/>
            <person name="Labutti K."/>
            <person name="Salamov A."/>
            <person name="Andreopoulos B."/>
            <person name="Baker S."/>
            <person name="Barry K."/>
            <person name="Bills G."/>
            <person name="Bluhm B."/>
            <person name="Cannon C."/>
            <person name="Castanera R."/>
            <person name="Culley D."/>
            <person name="Daum C."/>
            <person name="Ezra D."/>
            <person name="Gonzalez J."/>
            <person name="Henrissat B."/>
            <person name="Kuo A."/>
            <person name="Liang C."/>
            <person name="Lipzen A."/>
            <person name="Lutzoni F."/>
            <person name="Magnuson J."/>
            <person name="Mondo S."/>
            <person name="Nolan M."/>
            <person name="Ohm R."/>
            <person name="Pangilinan J."/>
            <person name="Park H.-J."/>
            <person name="Ramirez L."/>
            <person name="Alfaro M."/>
            <person name="Sun H."/>
            <person name="Tritt A."/>
            <person name="Yoshinaga Y."/>
            <person name="Zwiers L.-H."/>
            <person name="Turgeon B."/>
            <person name="Goodwin S."/>
            <person name="Spatafora J."/>
            <person name="Crous P."/>
            <person name="Grigoriev I."/>
        </authorList>
    </citation>
    <scope>NUCLEOTIDE SEQUENCE</scope>
    <source>
        <strain evidence="2">CBS 122368</strain>
    </source>
</reference>
<evidence type="ECO:0000313" key="2">
    <source>
        <dbReference type="EMBL" id="KAF2246326.1"/>
    </source>
</evidence>
<organism evidence="2 3">
    <name type="scientific">Trematosphaeria pertusa</name>
    <dbReference type="NCBI Taxonomy" id="390896"/>
    <lineage>
        <taxon>Eukaryota</taxon>
        <taxon>Fungi</taxon>
        <taxon>Dikarya</taxon>
        <taxon>Ascomycota</taxon>
        <taxon>Pezizomycotina</taxon>
        <taxon>Dothideomycetes</taxon>
        <taxon>Pleosporomycetidae</taxon>
        <taxon>Pleosporales</taxon>
        <taxon>Massarineae</taxon>
        <taxon>Trematosphaeriaceae</taxon>
        <taxon>Trematosphaeria</taxon>
    </lineage>
</organism>
<feature type="region of interest" description="Disordered" evidence="1">
    <location>
        <begin position="1"/>
        <end position="60"/>
    </location>
</feature>
<gene>
    <name evidence="2" type="ORF">BU26DRAFT_66019</name>
</gene>
<feature type="compositionally biased region" description="Basic and acidic residues" evidence="1">
    <location>
        <begin position="751"/>
        <end position="760"/>
    </location>
</feature>
<feature type="compositionally biased region" description="Basic and acidic residues" evidence="1">
    <location>
        <begin position="97"/>
        <end position="106"/>
    </location>
</feature>
<feature type="region of interest" description="Disordered" evidence="1">
    <location>
        <begin position="196"/>
        <end position="268"/>
    </location>
</feature>
<feature type="region of interest" description="Disordered" evidence="1">
    <location>
        <begin position="737"/>
        <end position="778"/>
    </location>
</feature>
<evidence type="ECO:0000313" key="3">
    <source>
        <dbReference type="Proteomes" id="UP000800094"/>
    </source>
</evidence>
<sequence length="778" mass="84337">MEAPSDNLAQLSTPLPRQSSAKSSNRLPEFASLQLNPAPKLSSPFQTPTTTTMDYHSDTSLESVEIRNSYSKGSAEATGVSDQVCESKDIVKNTILEDKCESRNGESKAVPKAAASKGPTLPAANGPEEPANVTSNTHSDDRAESLEDGQQTNEVHPASPSGPVILTLVPRTHTTPAEGHVDMTLTPIDGVGASISIAKDDGGLPQTPSSFPSEIGPAPACDRRLSLPDMNASAPVTGDQVSTEKAPAAESDEIPLTERPGVGGGGGSNGCEDAAAIGKEDSFSTEGRGRDMVPSYLRTQPPSSGRPFGSQASQNITTPEVVRTPEAPRYRSQYTPSYQQPIYRRDGDRDELPRLQAMLLKARQDLASERLINQNARITVEAETRQNVEAGFMSMLAEVLSKQAELVKQEALLKVRELDIQRRAEQVEQLEVFLAEGQKQLYRDLEERGGRPFNSVELEYARRQGQTDALSKFRGVEAKLEAKLQQLNVREAGLDFRERHYKAQIRDALETELREVLEVEVATRISEAEYGRGFTAGKRAGRAESDEEVRRDGFSQGYTACLETQERLKRLRAGQIPHDSPELDFLVDLSHPDNPLIRGVQIGRYEEARKKKKATSASESVSSALNAAPVTLKQHAASTNGNGVQQDNEVPKSNGVARSALDAPKTNGFARYVDGVPKLNGTTAPTPRFITKINGAGPQLNGHGPVTNGIDPCMNGSGSRTNGREGNGTYTSRRILHYEDSDTETVAPEPTPHRQQDVRPENGVAPVQDEPVDLIDLY</sequence>
<protein>
    <submittedName>
        <fullName evidence="2">Uncharacterized protein</fullName>
    </submittedName>
</protein>
<name>A0A6A6I7J7_9PLEO</name>
<accession>A0A6A6I7J7</accession>
<feature type="region of interest" description="Disordered" evidence="1">
    <location>
        <begin position="97"/>
        <end position="167"/>
    </location>
</feature>
<feature type="compositionally biased region" description="Polar residues" evidence="1">
    <location>
        <begin position="7"/>
        <end position="26"/>
    </location>
</feature>
<proteinExistence type="predicted"/>
<dbReference type="Proteomes" id="UP000800094">
    <property type="component" value="Unassembled WGS sequence"/>
</dbReference>
<dbReference type="GeneID" id="54589498"/>
<dbReference type="AlphaFoldDB" id="A0A6A6I7J7"/>
<dbReference type="EMBL" id="ML987199">
    <property type="protein sequence ID" value="KAF2246326.1"/>
    <property type="molecule type" value="Genomic_DNA"/>
</dbReference>
<feature type="compositionally biased region" description="Polar residues" evidence="1">
    <location>
        <begin position="43"/>
        <end position="60"/>
    </location>
</feature>
<keyword evidence="3" id="KW-1185">Reference proteome</keyword>
<evidence type="ECO:0000256" key="1">
    <source>
        <dbReference type="SAM" id="MobiDB-lite"/>
    </source>
</evidence>
<dbReference type="RefSeq" id="XP_033681330.1">
    <property type="nucleotide sequence ID" value="XM_033836168.1"/>
</dbReference>